<dbReference type="Gene3D" id="3.30.450.40">
    <property type="match status" value="1"/>
</dbReference>
<dbReference type="EMBL" id="AEVD01000004">
    <property type="protein sequence ID" value="EFX37188.1"/>
    <property type="molecule type" value="Genomic_DNA"/>
</dbReference>
<evidence type="ECO:0000259" key="7">
    <source>
        <dbReference type="Pfam" id="PF03444"/>
    </source>
</evidence>
<evidence type="ECO:0000313" key="9">
    <source>
        <dbReference type="Proteomes" id="UP000002815"/>
    </source>
</evidence>
<evidence type="ECO:0000256" key="1">
    <source>
        <dbReference type="ARBA" id="ARBA00022491"/>
    </source>
</evidence>
<protein>
    <recommendedName>
        <fullName evidence="5">Heat-inducible transcription repressor HrcA</fullName>
    </recommendedName>
</protein>
<dbReference type="PANTHER" id="PTHR34824:SF1">
    <property type="entry name" value="HEAT-INDUCIBLE TRANSCRIPTION REPRESSOR HRCA"/>
    <property type="match status" value="1"/>
</dbReference>
<keyword evidence="3 5" id="KW-0346">Stress response</keyword>
<dbReference type="SUPFAM" id="SSF55781">
    <property type="entry name" value="GAF domain-like"/>
    <property type="match status" value="1"/>
</dbReference>
<sequence>MDASSAKKDLSERSDEMVTERQQNILNLIIDIFTKTHEPVGSKALQESINSSSATIRNDMAALEKQGLLEKAHTSSGRMPSVAGFQYYVKHSLSFDRLAENQVYEIVKAFDQEFFKLEDILQEATKILSDLSGCTVVALDVEPSRQKLTAFDIVVLGQHTALAVFTLDESRTVTSQFLIPRNFLQEDLNRLKTMIQERFLDQTVLDIHYKIRTEIPQIIQRYFTTTDNVMDLIEHIFKEMFNENIVVSGKVNLLNFANLAAYQFFDQPQKVALEIRENLIGDQMQSVRVADSQESCLADLAVISSKFLIPYRGFGILAIIGPINLDYQQLVNQLNVVNRVLTMKLTDFYRYLSSNHYEVN</sequence>
<feature type="domain" description="Heat-inducible transcription repressor HrcA C-terminal" evidence="6">
    <location>
        <begin position="118"/>
        <end position="331"/>
    </location>
</feature>
<gene>
    <name evidence="5 8" type="primary">hrcA</name>
    <name evidence="8" type="ORF">HMPREF9423_0172</name>
</gene>
<dbReference type="SUPFAM" id="SSF46785">
    <property type="entry name" value="Winged helix' DNA-binding domain"/>
    <property type="match status" value="1"/>
</dbReference>
<dbReference type="InterPro" id="IPR036390">
    <property type="entry name" value="WH_DNA-bd_sf"/>
</dbReference>
<dbReference type="GO" id="GO:0003677">
    <property type="term" value="F:DNA binding"/>
    <property type="evidence" value="ECO:0007669"/>
    <property type="project" value="InterPro"/>
</dbReference>
<keyword evidence="1 5" id="KW-0678">Repressor</keyword>
<dbReference type="PIRSF" id="PIRSF005485">
    <property type="entry name" value="HrcA"/>
    <property type="match status" value="1"/>
</dbReference>
<evidence type="ECO:0000313" key="8">
    <source>
        <dbReference type="EMBL" id="EFX37188.1"/>
    </source>
</evidence>
<evidence type="ECO:0000256" key="5">
    <source>
        <dbReference type="HAMAP-Rule" id="MF_00081"/>
    </source>
</evidence>
<dbReference type="InterPro" id="IPR036388">
    <property type="entry name" value="WH-like_DNA-bd_sf"/>
</dbReference>
<dbReference type="NCBIfam" id="TIGR00331">
    <property type="entry name" value="hrcA"/>
    <property type="match status" value="1"/>
</dbReference>
<comment type="similarity">
    <text evidence="5">Belongs to the HrcA family.</text>
</comment>
<name>E8JZ33_9STRE</name>
<comment type="caution">
    <text evidence="8">The sequence shown here is derived from an EMBL/GenBank/DDBJ whole genome shotgun (WGS) entry which is preliminary data.</text>
</comment>
<comment type="function">
    <text evidence="5">Negative regulator of class I heat shock genes (grpE-dnaK-dnaJ and groELS operons). Prevents heat-shock induction of these operons.</text>
</comment>
<dbReference type="InterPro" id="IPR023120">
    <property type="entry name" value="WHTH_transcript_rep_HrcA_IDD"/>
</dbReference>
<keyword evidence="9" id="KW-1185">Reference proteome</keyword>
<evidence type="ECO:0000256" key="3">
    <source>
        <dbReference type="ARBA" id="ARBA00023016"/>
    </source>
</evidence>
<dbReference type="InterPro" id="IPR005104">
    <property type="entry name" value="WHTH_HrcA_DNA-bd"/>
</dbReference>
<keyword evidence="4 5" id="KW-0804">Transcription</keyword>
<reference evidence="8 9" key="1">
    <citation type="submission" date="2010-12" db="EMBL/GenBank/DDBJ databases">
        <authorList>
            <person name="Muzny D."/>
            <person name="Qin X."/>
            <person name="Deng J."/>
            <person name="Jiang H."/>
            <person name="Liu Y."/>
            <person name="Qu J."/>
            <person name="Song X.-Z."/>
            <person name="Zhang L."/>
            <person name="Thornton R."/>
            <person name="Coyle M."/>
            <person name="Francisco L."/>
            <person name="Jackson L."/>
            <person name="Javaid M."/>
            <person name="Korchina V."/>
            <person name="Kovar C."/>
            <person name="Mata R."/>
            <person name="Mathew T."/>
            <person name="Ngo R."/>
            <person name="Nguyen L."/>
            <person name="Nguyen N."/>
            <person name="Okwuonu G."/>
            <person name="Ongeri F."/>
            <person name="Pham C."/>
            <person name="Simmons D."/>
            <person name="Wilczek-Boney K."/>
            <person name="Hale W."/>
            <person name="Jakkamsetti A."/>
            <person name="Pham P."/>
            <person name="Ruth R."/>
            <person name="San Lucas F."/>
            <person name="Warren J."/>
            <person name="Zhang J."/>
            <person name="Zhao Z."/>
            <person name="Zhou C."/>
            <person name="Zhu D."/>
            <person name="Lee S."/>
            <person name="Bess C."/>
            <person name="Blankenburg K."/>
            <person name="Forbes L."/>
            <person name="Fu Q."/>
            <person name="Gubbala S."/>
            <person name="Hirani K."/>
            <person name="Jayaseelan J.C."/>
            <person name="Lara F."/>
            <person name="Munidasa M."/>
            <person name="Palculict T."/>
            <person name="Patil S."/>
            <person name="Pu L.-L."/>
            <person name="Saada N."/>
            <person name="Tang L."/>
            <person name="Weissenberger G."/>
            <person name="Zhu Y."/>
            <person name="Hemphill L."/>
            <person name="Shang Y."/>
            <person name="Youmans B."/>
            <person name="Ayvaz T."/>
            <person name="Ross M."/>
            <person name="Santibanez J."/>
            <person name="Aqrawi P."/>
            <person name="Gross S."/>
            <person name="Joshi V."/>
            <person name="Fowler G."/>
            <person name="Nazareth L."/>
            <person name="Reid J."/>
            <person name="Worley K."/>
            <person name="Petrosino J."/>
            <person name="Highlander S."/>
            <person name="Gibbs R."/>
        </authorList>
    </citation>
    <scope>NUCLEOTIDE SEQUENCE [LARGE SCALE GENOMIC DNA]</scope>
    <source>
        <strain evidence="8 9">ATCC 700779</strain>
    </source>
</reference>
<organism evidence="8 9">
    <name type="scientific">Streptococcus infantis ATCC 700779</name>
    <dbReference type="NCBI Taxonomy" id="889204"/>
    <lineage>
        <taxon>Bacteria</taxon>
        <taxon>Bacillati</taxon>
        <taxon>Bacillota</taxon>
        <taxon>Bacilli</taxon>
        <taxon>Lactobacillales</taxon>
        <taxon>Streptococcaceae</taxon>
        <taxon>Streptococcus</taxon>
    </lineage>
</organism>
<dbReference type="Gene3D" id="3.30.390.60">
    <property type="entry name" value="Heat-inducible transcription repressor hrca homolog, domain 3"/>
    <property type="match status" value="1"/>
</dbReference>
<dbReference type="Proteomes" id="UP000002815">
    <property type="component" value="Unassembled WGS sequence"/>
</dbReference>
<proteinExistence type="inferred from homology"/>
<feature type="domain" description="Winged helix-turn-helix transcription repressor HrcA DNA-binding" evidence="7">
    <location>
        <begin position="18"/>
        <end position="73"/>
    </location>
</feature>
<dbReference type="Gene3D" id="1.10.10.10">
    <property type="entry name" value="Winged helix-like DNA-binding domain superfamily/Winged helix DNA-binding domain"/>
    <property type="match status" value="1"/>
</dbReference>
<dbReference type="InterPro" id="IPR002571">
    <property type="entry name" value="HrcA"/>
</dbReference>
<dbReference type="AlphaFoldDB" id="E8JZ33"/>
<dbReference type="eggNOG" id="COG1420">
    <property type="taxonomic scope" value="Bacteria"/>
</dbReference>
<dbReference type="Pfam" id="PF03444">
    <property type="entry name" value="WHD_HrcA"/>
    <property type="match status" value="1"/>
</dbReference>
<keyword evidence="2 5" id="KW-0805">Transcription regulation</keyword>
<accession>E8JZ33</accession>
<dbReference type="InterPro" id="IPR021153">
    <property type="entry name" value="HrcA_C"/>
</dbReference>
<evidence type="ECO:0000256" key="4">
    <source>
        <dbReference type="ARBA" id="ARBA00023163"/>
    </source>
</evidence>
<evidence type="ECO:0000259" key="6">
    <source>
        <dbReference type="Pfam" id="PF01628"/>
    </source>
</evidence>
<evidence type="ECO:0000256" key="2">
    <source>
        <dbReference type="ARBA" id="ARBA00023015"/>
    </source>
</evidence>
<dbReference type="HAMAP" id="MF_00081">
    <property type="entry name" value="HrcA"/>
    <property type="match status" value="1"/>
</dbReference>
<dbReference type="PANTHER" id="PTHR34824">
    <property type="entry name" value="HEAT-INDUCIBLE TRANSCRIPTION REPRESSOR HRCA"/>
    <property type="match status" value="1"/>
</dbReference>
<dbReference type="HOGENOM" id="CLU_050019_1_0_9"/>
<dbReference type="GO" id="GO:0045892">
    <property type="term" value="P:negative regulation of DNA-templated transcription"/>
    <property type="evidence" value="ECO:0007669"/>
    <property type="project" value="UniProtKB-UniRule"/>
</dbReference>
<dbReference type="Pfam" id="PF01628">
    <property type="entry name" value="HrcA"/>
    <property type="match status" value="1"/>
</dbReference>
<dbReference type="InterPro" id="IPR029016">
    <property type="entry name" value="GAF-like_dom_sf"/>
</dbReference>